<evidence type="ECO:0000259" key="1">
    <source>
        <dbReference type="Pfam" id="PF05050"/>
    </source>
</evidence>
<accession>A0A951PIX3</accession>
<dbReference type="InterPro" id="IPR029063">
    <property type="entry name" value="SAM-dependent_MTases_sf"/>
</dbReference>
<dbReference type="GO" id="GO:0032259">
    <property type="term" value="P:methylation"/>
    <property type="evidence" value="ECO:0007669"/>
    <property type="project" value="UniProtKB-KW"/>
</dbReference>
<keyword evidence="2" id="KW-0489">Methyltransferase</keyword>
<evidence type="ECO:0000313" key="2">
    <source>
        <dbReference type="EMBL" id="MBW4543443.1"/>
    </source>
</evidence>
<dbReference type="Gene3D" id="3.40.50.150">
    <property type="entry name" value="Vaccinia Virus protein VP39"/>
    <property type="match status" value="1"/>
</dbReference>
<organism evidence="2 3">
    <name type="scientific">Symplocastrum torsivum CPER-KK1</name>
    <dbReference type="NCBI Taxonomy" id="450513"/>
    <lineage>
        <taxon>Bacteria</taxon>
        <taxon>Bacillati</taxon>
        <taxon>Cyanobacteriota</taxon>
        <taxon>Cyanophyceae</taxon>
        <taxon>Oscillatoriophycideae</taxon>
        <taxon>Oscillatoriales</taxon>
        <taxon>Microcoleaceae</taxon>
        <taxon>Symplocastrum</taxon>
    </lineage>
</organism>
<dbReference type="InterPro" id="IPR006342">
    <property type="entry name" value="FkbM_mtfrase"/>
</dbReference>
<dbReference type="AlphaFoldDB" id="A0A951PIX3"/>
<dbReference type="SUPFAM" id="SSF53335">
    <property type="entry name" value="S-adenosyl-L-methionine-dependent methyltransferases"/>
    <property type="match status" value="1"/>
</dbReference>
<proteinExistence type="predicted"/>
<dbReference type="GO" id="GO:0008168">
    <property type="term" value="F:methyltransferase activity"/>
    <property type="evidence" value="ECO:0007669"/>
    <property type="project" value="UniProtKB-KW"/>
</dbReference>
<evidence type="ECO:0000313" key="3">
    <source>
        <dbReference type="Proteomes" id="UP000753908"/>
    </source>
</evidence>
<dbReference type="InterPro" id="IPR052514">
    <property type="entry name" value="SAM-dependent_MTase"/>
</dbReference>
<name>A0A951PIX3_9CYAN</name>
<dbReference type="PANTHER" id="PTHR34203:SF15">
    <property type="entry name" value="SLL1173 PROTEIN"/>
    <property type="match status" value="1"/>
</dbReference>
<dbReference type="PANTHER" id="PTHR34203">
    <property type="entry name" value="METHYLTRANSFERASE, FKBM FAMILY PROTEIN"/>
    <property type="match status" value="1"/>
</dbReference>
<comment type="caution">
    <text evidence="2">The sequence shown here is derived from an EMBL/GenBank/DDBJ whole genome shotgun (WGS) entry which is preliminary data.</text>
</comment>
<dbReference type="Proteomes" id="UP000753908">
    <property type="component" value="Unassembled WGS sequence"/>
</dbReference>
<dbReference type="EMBL" id="JAHHIF010000003">
    <property type="protein sequence ID" value="MBW4543443.1"/>
    <property type="molecule type" value="Genomic_DNA"/>
</dbReference>
<gene>
    <name evidence="2" type="ORF">KME25_03185</name>
</gene>
<keyword evidence="2" id="KW-0808">Transferase</keyword>
<dbReference type="NCBIfam" id="TIGR01444">
    <property type="entry name" value="fkbM_fam"/>
    <property type="match status" value="1"/>
</dbReference>
<reference evidence="2" key="1">
    <citation type="submission" date="2021-05" db="EMBL/GenBank/DDBJ databases">
        <authorList>
            <person name="Pietrasiak N."/>
            <person name="Ward R."/>
            <person name="Stajich J.E."/>
            <person name="Kurbessoian T."/>
        </authorList>
    </citation>
    <scope>NUCLEOTIDE SEQUENCE</scope>
    <source>
        <strain evidence="2">CPER-KK1</strain>
    </source>
</reference>
<protein>
    <submittedName>
        <fullName evidence="2">FkbM family methyltransferase</fullName>
    </submittedName>
</protein>
<dbReference type="Pfam" id="PF05050">
    <property type="entry name" value="Methyltransf_21"/>
    <property type="match status" value="1"/>
</dbReference>
<reference evidence="2" key="2">
    <citation type="journal article" date="2022" name="Microbiol. Resour. Announc.">
        <title>Metagenome Sequencing to Explore Phylogenomics of Terrestrial Cyanobacteria.</title>
        <authorList>
            <person name="Ward R.D."/>
            <person name="Stajich J.E."/>
            <person name="Johansen J.R."/>
            <person name="Huntemann M."/>
            <person name="Clum A."/>
            <person name="Foster B."/>
            <person name="Foster B."/>
            <person name="Roux S."/>
            <person name="Palaniappan K."/>
            <person name="Varghese N."/>
            <person name="Mukherjee S."/>
            <person name="Reddy T.B.K."/>
            <person name="Daum C."/>
            <person name="Copeland A."/>
            <person name="Chen I.A."/>
            <person name="Ivanova N.N."/>
            <person name="Kyrpides N.C."/>
            <person name="Shapiro N."/>
            <person name="Eloe-Fadrosh E.A."/>
            <person name="Pietrasiak N."/>
        </authorList>
    </citation>
    <scope>NUCLEOTIDE SEQUENCE</scope>
    <source>
        <strain evidence="2">CPER-KK1</strain>
    </source>
</reference>
<feature type="domain" description="Methyltransferase FkbM" evidence="1">
    <location>
        <begin position="63"/>
        <end position="233"/>
    </location>
</feature>
<sequence>MELIQKLLLGVYVFFKQTGLTENKEFKKVFLFSYFLYKKYIEDPFFGLIRAKPELFRDGYILDIGANIGYTSTLFAKVMAPGFKVYAFEPDQSNFIFLKEVIDTYKLRDKVTPLCTAVGATDGTVELWYNENHHGDHRIVTKKYSQSGIDLTKVSVVEMRCIDSFVEAEQIKSEIKFIKIDVQGYELPVCLGMEQTLAANPDAVIALEYAPSGMSELGFEPKKVLELFQGKNYFIYILGKRGSLKPAQSKVIQETLKKRGYIDLICSRKELLR</sequence>